<keyword evidence="2" id="KW-1185">Reference proteome</keyword>
<evidence type="ECO:0000313" key="2">
    <source>
        <dbReference type="Proteomes" id="UP000634136"/>
    </source>
</evidence>
<dbReference type="EMBL" id="JAAIUW010000006">
    <property type="protein sequence ID" value="KAF7825096.1"/>
    <property type="molecule type" value="Genomic_DNA"/>
</dbReference>
<gene>
    <name evidence="1" type="ORF">G2W53_016260</name>
</gene>
<dbReference type="SUPFAM" id="SSF53098">
    <property type="entry name" value="Ribonuclease H-like"/>
    <property type="match status" value="1"/>
</dbReference>
<dbReference type="Proteomes" id="UP000634136">
    <property type="component" value="Unassembled WGS sequence"/>
</dbReference>
<protein>
    <submittedName>
        <fullName evidence="1">Zinc finger BED domain-containing protein RICESLEEPER 2-like</fullName>
    </submittedName>
</protein>
<dbReference type="AlphaFoldDB" id="A0A834WMU9"/>
<comment type="caution">
    <text evidence="1">The sequence shown here is derived from an EMBL/GenBank/DDBJ whole genome shotgun (WGS) entry which is preliminary data.</text>
</comment>
<dbReference type="SUPFAM" id="SSF57667">
    <property type="entry name" value="beta-beta-alpha zinc fingers"/>
    <property type="match status" value="1"/>
</dbReference>
<sequence>MKRKEKDPIQRNEEPNQRPVRPSSWIWKFFTEVEGCDPRFPRAACNWCGYTYACHRKNNGTSSMATHLQNLWKVFTITVDNANLNDVVVSYLRGKINSWNVSVLRGDYLHVRCVAHILNLVVKDGLKYMHDSITKIRNVVRYVRASPARMKKFKECVEKEKIQSTSMVQLDVPTRWNSTYLMLDSALKFEKAFSRYESQDAHYVLEHLGEGKRRGIPAREDWENARIFVKFLEIFYDVTNAV</sequence>
<proteinExistence type="predicted"/>
<dbReference type="InterPro" id="IPR052035">
    <property type="entry name" value="ZnF_BED_domain_contain"/>
</dbReference>
<accession>A0A834WMU9</accession>
<reference evidence="1" key="1">
    <citation type="submission" date="2020-09" db="EMBL/GenBank/DDBJ databases">
        <title>Genome-Enabled Discovery of Anthraquinone Biosynthesis in Senna tora.</title>
        <authorList>
            <person name="Kang S.-H."/>
            <person name="Pandey R.P."/>
            <person name="Lee C.-M."/>
            <person name="Sim J.-S."/>
            <person name="Jeong J.-T."/>
            <person name="Choi B.-S."/>
            <person name="Jung M."/>
            <person name="Ginzburg D."/>
            <person name="Zhao K."/>
            <person name="Won S.Y."/>
            <person name="Oh T.-J."/>
            <person name="Yu Y."/>
            <person name="Kim N.-H."/>
            <person name="Lee O.R."/>
            <person name="Lee T.-H."/>
            <person name="Bashyal P."/>
            <person name="Kim T.-S."/>
            <person name="Lee W.-H."/>
            <person name="Kawkins C."/>
            <person name="Kim C.-K."/>
            <person name="Kim J.S."/>
            <person name="Ahn B.O."/>
            <person name="Rhee S.Y."/>
            <person name="Sohng J.K."/>
        </authorList>
    </citation>
    <scope>NUCLEOTIDE SEQUENCE</scope>
    <source>
        <tissue evidence="1">Leaf</tissue>
    </source>
</reference>
<name>A0A834WMU9_9FABA</name>
<dbReference type="InterPro" id="IPR036236">
    <property type="entry name" value="Znf_C2H2_sf"/>
</dbReference>
<organism evidence="1 2">
    <name type="scientific">Senna tora</name>
    <dbReference type="NCBI Taxonomy" id="362788"/>
    <lineage>
        <taxon>Eukaryota</taxon>
        <taxon>Viridiplantae</taxon>
        <taxon>Streptophyta</taxon>
        <taxon>Embryophyta</taxon>
        <taxon>Tracheophyta</taxon>
        <taxon>Spermatophyta</taxon>
        <taxon>Magnoliopsida</taxon>
        <taxon>eudicotyledons</taxon>
        <taxon>Gunneridae</taxon>
        <taxon>Pentapetalae</taxon>
        <taxon>rosids</taxon>
        <taxon>fabids</taxon>
        <taxon>Fabales</taxon>
        <taxon>Fabaceae</taxon>
        <taxon>Caesalpinioideae</taxon>
        <taxon>Cassia clade</taxon>
        <taxon>Senna</taxon>
    </lineage>
</organism>
<dbReference type="OrthoDB" id="1745426at2759"/>
<dbReference type="PANTHER" id="PTHR46481:SF7">
    <property type="entry name" value="ZINC FINGER BED DOMAIN-CONTAINING PROTEIN RICESLEEPER 2-LIKE"/>
    <property type="match status" value="1"/>
</dbReference>
<dbReference type="InterPro" id="IPR012337">
    <property type="entry name" value="RNaseH-like_sf"/>
</dbReference>
<evidence type="ECO:0000313" key="1">
    <source>
        <dbReference type="EMBL" id="KAF7825096.1"/>
    </source>
</evidence>
<dbReference type="PANTHER" id="PTHR46481">
    <property type="entry name" value="ZINC FINGER BED DOMAIN-CONTAINING PROTEIN 4"/>
    <property type="match status" value="1"/>
</dbReference>
<dbReference type="SMART" id="SM00614">
    <property type="entry name" value="ZnF_BED"/>
    <property type="match status" value="1"/>
</dbReference>